<dbReference type="AlphaFoldDB" id="A0A0P8BY37"/>
<dbReference type="InterPro" id="IPR003593">
    <property type="entry name" value="AAA+_ATPase"/>
</dbReference>
<dbReference type="Gene3D" id="3.40.50.300">
    <property type="entry name" value="P-loop containing nucleotide triphosphate hydrolases"/>
    <property type="match status" value="1"/>
</dbReference>
<evidence type="ECO:0000256" key="2">
    <source>
        <dbReference type="ARBA" id="ARBA00005417"/>
    </source>
</evidence>
<dbReference type="PANTHER" id="PTHR43297">
    <property type="entry name" value="OLIGOPEPTIDE TRANSPORT ATP-BINDING PROTEIN APPD"/>
    <property type="match status" value="1"/>
</dbReference>
<dbReference type="InterPro" id="IPR003439">
    <property type="entry name" value="ABC_transporter-like_ATP-bd"/>
</dbReference>
<gene>
    <name evidence="9" type="ORF">HLUCCA11_16930</name>
</gene>
<evidence type="ECO:0000313" key="9">
    <source>
        <dbReference type="EMBL" id="KPQ33838.1"/>
    </source>
</evidence>
<dbReference type="EMBL" id="LJZR01000026">
    <property type="protein sequence ID" value="KPQ33838.1"/>
    <property type="molecule type" value="Genomic_DNA"/>
</dbReference>
<feature type="domain" description="ABC transporter" evidence="8">
    <location>
        <begin position="24"/>
        <end position="278"/>
    </location>
</feature>
<evidence type="ECO:0000313" key="10">
    <source>
        <dbReference type="Proteomes" id="UP000050465"/>
    </source>
</evidence>
<dbReference type="Pfam" id="PF08352">
    <property type="entry name" value="oligo_HPY"/>
    <property type="match status" value="1"/>
</dbReference>
<dbReference type="InterPro" id="IPR013563">
    <property type="entry name" value="Oligopep_ABC_C"/>
</dbReference>
<comment type="subcellular location">
    <subcellularLocation>
        <location evidence="1">Cell membrane</location>
        <topology evidence="1">Peripheral membrane protein</topology>
    </subcellularLocation>
</comment>
<dbReference type="CDD" id="cd03257">
    <property type="entry name" value="ABC_NikE_OppD_transporters"/>
    <property type="match status" value="1"/>
</dbReference>
<dbReference type="PATRIC" id="fig|1666911.3.peg.1148"/>
<dbReference type="PROSITE" id="PS50893">
    <property type="entry name" value="ABC_TRANSPORTER_2"/>
    <property type="match status" value="1"/>
</dbReference>
<evidence type="ECO:0000259" key="8">
    <source>
        <dbReference type="PROSITE" id="PS50893"/>
    </source>
</evidence>
<reference evidence="9 10" key="1">
    <citation type="submission" date="2015-09" db="EMBL/GenBank/DDBJ databases">
        <title>Identification and resolution of microdiversity through metagenomic sequencing of parallel consortia.</title>
        <authorList>
            <person name="Nelson W.C."/>
            <person name="Romine M.F."/>
            <person name="Lindemann S.R."/>
        </authorList>
    </citation>
    <scope>NUCLEOTIDE SEQUENCE [LARGE SCALE GENOMIC DNA]</scope>
    <source>
        <strain evidence="9">Ana</strain>
    </source>
</reference>
<dbReference type="Proteomes" id="UP000050465">
    <property type="component" value="Unassembled WGS sequence"/>
</dbReference>
<dbReference type="SMART" id="SM00382">
    <property type="entry name" value="AAA"/>
    <property type="match status" value="1"/>
</dbReference>
<proteinExistence type="inferred from homology"/>
<evidence type="ECO:0000256" key="5">
    <source>
        <dbReference type="ARBA" id="ARBA00022741"/>
    </source>
</evidence>
<keyword evidence="5" id="KW-0547">Nucleotide-binding</keyword>
<dbReference type="SUPFAM" id="SSF52540">
    <property type="entry name" value="P-loop containing nucleoside triphosphate hydrolases"/>
    <property type="match status" value="1"/>
</dbReference>
<dbReference type="Pfam" id="PF00005">
    <property type="entry name" value="ABC_tran"/>
    <property type="match status" value="1"/>
</dbReference>
<evidence type="ECO:0000256" key="3">
    <source>
        <dbReference type="ARBA" id="ARBA00022448"/>
    </source>
</evidence>
<organism evidence="9 10">
    <name type="scientific">Phormidesmis priestleyi Ana</name>
    <dbReference type="NCBI Taxonomy" id="1666911"/>
    <lineage>
        <taxon>Bacteria</taxon>
        <taxon>Bacillati</taxon>
        <taxon>Cyanobacteriota</taxon>
        <taxon>Cyanophyceae</taxon>
        <taxon>Leptolyngbyales</taxon>
        <taxon>Leptolyngbyaceae</taxon>
        <taxon>Phormidesmis</taxon>
    </lineage>
</organism>
<accession>A0A0P8BY37</accession>
<dbReference type="NCBIfam" id="TIGR01727">
    <property type="entry name" value="oligo_HPY"/>
    <property type="match status" value="1"/>
</dbReference>
<dbReference type="STRING" id="1666911.HLUCCA11_16930"/>
<keyword evidence="6 9" id="KW-0067">ATP-binding</keyword>
<comment type="caution">
    <text evidence="9">The sequence shown here is derived from an EMBL/GenBank/DDBJ whole genome shotgun (WGS) entry which is preliminary data.</text>
</comment>
<evidence type="ECO:0000256" key="6">
    <source>
        <dbReference type="ARBA" id="ARBA00022840"/>
    </source>
</evidence>
<protein>
    <submittedName>
        <fullName evidence="9">Peptide/nickel transport system ATP-binding protein</fullName>
    </submittedName>
</protein>
<comment type="similarity">
    <text evidence="2">Belongs to the ABC transporter superfamily.</text>
</comment>
<dbReference type="PANTHER" id="PTHR43297:SF2">
    <property type="entry name" value="DIPEPTIDE TRANSPORT ATP-BINDING PROTEIN DPPD"/>
    <property type="match status" value="1"/>
</dbReference>
<dbReference type="InterPro" id="IPR027417">
    <property type="entry name" value="P-loop_NTPase"/>
</dbReference>
<dbReference type="GO" id="GO:0016887">
    <property type="term" value="F:ATP hydrolysis activity"/>
    <property type="evidence" value="ECO:0007669"/>
    <property type="project" value="InterPro"/>
</dbReference>
<evidence type="ECO:0000256" key="7">
    <source>
        <dbReference type="ARBA" id="ARBA00023136"/>
    </source>
</evidence>
<evidence type="ECO:0000256" key="4">
    <source>
        <dbReference type="ARBA" id="ARBA00022475"/>
    </source>
</evidence>
<dbReference type="InterPro" id="IPR050388">
    <property type="entry name" value="ABC_Ni/Peptide_Import"/>
</dbReference>
<dbReference type="GO" id="GO:0005886">
    <property type="term" value="C:plasma membrane"/>
    <property type="evidence" value="ECO:0007669"/>
    <property type="project" value="UniProtKB-SubCell"/>
</dbReference>
<keyword evidence="3" id="KW-0813">Transport</keyword>
<evidence type="ECO:0000256" key="1">
    <source>
        <dbReference type="ARBA" id="ARBA00004202"/>
    </source>
</evidence>
<dbReference type="GO" id="GO:0015833">
    <property type="term" value="P:peptide transport"/>
    <property type="evidence" value="ECO:0007669"/>
    <property type="project" value="InterPro"/>
</dbReference>
<keyword evidence="7" id="KW-0472">Membrane</keyword>
<keyword evidence="4" id="KW-1003">Cell membrane</keyword>
<name>A0A0P8BY37_9CYAN</name>
<dbReference type="FunFam" id="3.40.50.300:FF:000016">
    <property type="entry name" value="Oligopeptide ABC transporter ATP-binding component"/>
    <property type="match status" value="1"/>
</dbReference>
<dbReference type="GO" id="GO:0005524">
    <property type="term" value="F:ATP binding"/>
    <property type="evidence" value="ECO:0007669"/>
    <property type="project" value="UniProtKB-KW"/>
</dbReference>
<sequence length="349" mass="37756">MNIAPPTLPSSPLPSSPLSSIPLLAVRNLCAEFRTRSGTVSALENISFYINPSETVGIVGESGSGKSVLALTIMGILDPAGHVTAGEILWSQSAATLNLLNTPEKVFRQLRGKDLSMIFQSPRTALNPIRKVGKQIVDVLRCHTQLPPAQLKPRAIELLASVKIPDPAQRYEAYPYELSGGLCQRIMIALALACSPQLLIADEPTTGLDVTTQATVMNLLKDLATDRQMATVVITHDLALASEYCDRILVMHAGHLIESAPTAELFQSPQHPYTAKLIAATPEPHKGFNDLAPILGNLPDLRRSDLPPCRFVSRCDQATDPCHNQPLVNTQVTETHQVSCWHPLGGPQL</sequence>